<feature type="domain" description="TRNA-binding" evidence="17">
    <location>
        <begin position="39"/>
        <end position="148"/>
    </location>
</feature>
<feature type="domain" description="FDX-ACB" evidence="18">
    <location>
        <begin position="703"/>
        <end position="796"/>
    </location>
</feature>
<dbReference type="InterPro" id="IPR005121">
    <property type="entry name" value="Fdx_antiC-bd"/>
</dbReference>
<dbReference type="Gene3D" id="3.30.56.10">
    <property type="match status" value="2"/>
</dbReference>
<dbReference type="InterPro" id="IPR004532">
    <property type="entry name" value="Phe-tRNA-ligase_IIc_bsu_bact"/>
</dbReference>
<dbReference type="PROSITE" id="PS51447">
    <property type="entry name" value="FDX_ACB"/>
    <property type="match status" value="1"/>
</dbReference>
<dbReference type="SUPFAM" id="SSF50249">
    <property type="entry name" value="Nucleic acid-binding proteins"/>
    <property type="match status" value="1"/>
</dbReference>
<keyword evidence="8 15" id="KW-0547">Nucleotide-binding</keyword>
<dbReference type="Pfam" id="PF03484">
    <property type="entry name" value="B5"/>
    <property type="match status" value="1"/>
</dbReference>
<comment type="subcellular location">
    <subcellularLocation>
        <location evidence="1 15">Cytoplasm</location>
    </subcellularLocation>
</comment>
<dbReference type="NCBIfam" id="TIGR00472">
    <property type="entry name" value="pheT_bact"/>
    <property type="match status" value="1"/>
</dbReference>
<evidence type="ECO:0000256" key="10">
    <source>
        <dbReference type="ARBA" id="ARBA00022842"/>
    </source>
</evidence>
<keyword evidence="12 15" id="KW-0648">Protein biosynthesis</keyword>
<dbReference type="SMART" id="SM00874">
    <property type="entry name" value="B5"/>
    <property type="match status" value="1"/>
</dbReference>
<evidence type="ECO:0000256" key="4">
    <source>
        <dbReference type="ARBA" id="ARBA00022490"/>
    </source>
</evidence>
<comment type="catalytic activity">
    <reaction evidence="14 15">
        <text>tRNA(Phe) + L-phenylalanine + ATP = L-phenylalanyl-tRNA(Phe) + AMP + diphosphate + H(+)</text>
        <dbReference type="Rhea" id="RHEA:19413"/>
        <dbReference type="Rhea" id="RHEA-COMP:9668"/>
        <dbReference type="Rhea" id="RHEA-COMP:9699"/>
        <dbReference type="ChEBI" id="CHEBI:15378"/>
        <dbReference type="ChEBI" id="CHEBI:30616"/>
        <dbReference type="ChEBI" id="CHEBI:33019"/>
        <dbReference type="ChEBI" id="CHEBI:58095"/>
        <dbReference type="ChEBI" id="CHEBI:78442"/>
        <dbReference type="ChEBI" id="CHEBI:78531"/>
        <dbReference type="ChEBI" id="CHEBI:456215"/>
        <dbReference type="EC" id="6.1.1.20"/>
    </reaction>
</comment>
<name>A0A286GJW7_9PROT</name>
<evidence type="ECO:0000256" key="9">
    <source>
        <dbReference type="ARBA" id="ARBA00022840"/>
    </source>
</evidence>
<dbReference type="FunFam" id="3.30.70.380:FF:000001">
    <property type="entry name" value="Phenylalanine--tRNA ligase beta subunit"/>
    <property type="match status" value="1"/>
</dbReference>
<dbReference type="SUPFAM" id="SSF56037">
    <property type="entry name" value="PheT/TilS domain"/>
    <property type="match status" value="1"/>
</dbReference>
<feature type="binding site" evidence="15">
    <location>
        <position position="459"/>
    </location>
    <ligand>
        <name>Mg(2+)</name>
        <dbReference type="ChEBI" id="CHEBI:18420"/>
        <note>shared with alpha subunit</note>
    </ligand>
</feature>
<evidence type="ECO:0000256" key="6">
    <source>
        <dbReference type="ARBA" id="ARBA00022598"/>
    </source>
</evidence>
<dbReference type="PANTHER" id="PTHR10947">
    <property type="entry name" value="PHENYLALANYL-TRNA SYNTHETASE BETA CHAIN AND LEUCINE-RICH REPEAT-CONTAINING PROTEIN 47"/>
    <property type="match status" value="1"/>
</dbReference>
<dbReference type="OrthoDB" id="9805455at2"/>
<evidence type="ECO:0000256" key="8">
    <source>
        <dbReference type="ARBA" id="ARBA00022741"/>
    </source>
</evidence>
<dbReference type="InterPro" id="IPR009061">
    <property type="entry name" value="DNA-bd_dom_put_sf"/>
</dbReference>
<dbReference type="Gene3D" id="3.30.70.380">
    <property type="entry name" value="Ferrodoxin-fold anticodon-binding domain"/>
    <property type="match status" value="1"/>
</dbReference>
<dbReference type="EC" id="6.1.1.20" evidence="15"/>
<dbReference type="Proteomes" id="UP000219621">
    <property type="component" value="Unassembled WGS sequence"/>
</dbReference>
<dbReference type="InterPro" id="IPR020825">
    <property type="entry name" value="Phe-tRNA_synthase-like_B3/B4"/>
</dbReference>
<keyword evidence="21" id="KW-1185">Reference proteome</keyword>
<dbReference type="Pfam" id="PF03483">
    <property type="entry name" value="B3_4"/>
    <property type="match status" value="1"/>
</dbReference>
<dbReference type="FunFam" id="2.40.50.140:FF:000045">
    <property type="entry name" value="Phenylalanine--tRNA ligase beta subunit"/>
    <property type="match status" value="1"/>
</dbReference>
<comment type="cofactor">
    <cofactor evidence="15">
        <name>Mg(2+)</name>
        <dbReference type="ChEBI" id="CHEBI:18420"/>
    </cofactor>
    <text evidence="15">Binds 2 magnesium ions per tetramer.</text>
</comment>
<evidence type="ECO:0000259" key="18">
    <source>
        <dbReference type="PROSITE" id="PS51447"/>
    </source>
</evidence>
<dbReference type="PROSITE" id="PS50886">
    <property type="entry name" value="TRBD"/>
    <property type="match status" value="1"/>
</dbReference>
<comment type="similarity">
    <text evidence="2 15">Belongs to the phenylalanyl-tRNA synthetase beta subunit family. Type 1 subfamily.</text>
</comment>
<keyword evidence="5 16" id="KW-0820">tRNA-binding</keyword>
<feature type="binding site" evidence="15">
    <location>
        <position position="450"/>
    </location>
    <ligand>
        <name>Mg(2+)</name>
        <dbReference type="ChEBI" id="CHEBI:18420"/>
        <note>shared with alpha subunit</note>
    </ligand>
</feature>
<accession>A0A286GJW7</accession>
<dbReference type="InterPro" id="IPR033714">
    <property type="entry name" value="tRNA_bind_bactPheRS"/>
</dbReference>
<evidence type="ECO:0000256" key="16">
    <source>
        <dbReference type="PROSITE-ProRule" id="PRU00209"/>
    </source>
</evidence>
<dbReference type="InterPro" id="IPR005147">
    <property type="entry name" value="tRNA_synthase_B5-dom"/>
</dbReference>
<dbReference type="RefSeq" id="WP_097279241.1">
    <property type="nucleotide sequence ID" value="NZ_OCNJ01000004.1"/>
</dbReference>
<evidence type="ECO:0000256" key="15">
    <source>
        <dbReference type="HAMAP-Rule" id="MF_00283"/>
    </source>
</evidence>
<keyword evidence="6 15" id="KW-0436">Ligase</keyword>
<evidence type="ECO:0000313" key="21">
    <source>
        <dbReference type="Proteomes" id="UP000219621"/>
    </source>
</evidence>
<gene>
    <name evidence="15" type="primary">pheT</name>
    <name evidence="20" type="ORF">SAMN05421508_104288</name>
</gene>
<evidence type="ECO:0000256" key="11">
    <source>
        <dbReference type="ARBA" id="ARBA00022884"/>
    </source>
</evidence>
<dbReference type="InterPro" id="IPR002547">
    <property type="entry name" value="tRNA-bd_dom"/>
</dbReference>
<dbReference type="InterPro" id="IPR036690">
    <property type="entry name" value="Fdx_antiC-bd_sf"/>
</dbReference>
<dbReference type="CDD" id="cd00769">
    <property type="entry name" value="PheRS_beta_core"/>
    <property type="match status" value="1"/>
</dbReference>
<dbReference type="SUPFAM" id="SSF55681">
    <property type="entry name" value="Class II aaRS and biotin synthetases"/>
    <property type="match status" value="1"/>
</dbReference>
<dbReference type="GO" id="GO:0006432">
    <property type="term" value="P:phenylalanyl-tRNA aminoacylation"/>
    <property type="evidence" value="ECO:0007669"/>
    <property type="project" value="UniProtKB-UniRule"/>
</dbReference>
<organism evidence="20 21">
    <name type="scientific">Caenispirillum bisanense</name>
    <dbReference type="NCBI Taxonomy" id="414052"/>
    <lineage>
        <taxon>Bacteria</taxon>
        <taxon>Pseudomonadati</taxon>
        <taxon>Pseudomonadota</taxon>
        <taxon>Alphaproteobacteria</taxon>
        <taxon>Rhodospirillales</taxon>
        <taxon>Novispirillaceae</taxon>
        <taxon>Caenispirillum</taxon>
    </lineage>
</organism>
<dbReference type="PANTHER" id="PTHR10947:SF0">
    <property type="entry name" value="PHENYLALANINE--TRNA LIGASE BETA SUBUNIT"/>
    <property type="match status" value="1"/>
</dbReference>
<evidence type="ECO:0000256" key="1">
    <source>
        <dbReference type="ARBA" id="ARBA00004496"/>
    </source>
</evidence>
<proteinExistence type="inferred from homology"/>
<keyword evidence="10 15" id="KW-0460">Magnesium</keyword>
<dbReference type="GO" id="GO:0005524">
    <property type="term" value="F:ATP binding"/>
    <property type="evidence" value="ECO:0007669"/>
    <property type="project" value="UniProtKB-UniRule"/>
</dbReference>
<dbReference type="Pfam" id="PF01588">
    <property type="entry name" value="tRNA_bind"/>
    <property type="match status" value="1"/>
</dbReference>
<evidence type="ECO:0000256" key="13">
    <source>
        <dbReference type="ARBA" id="ARBA00023146"/>
    </source>
</evidence>
<keyword evidence="11 16" id="KW-0694">RNA-binding</keyword>
<dbReference type="PROSITE" id="PS51483">
    <property type="entry name" value="B5"/>
    <property type="match status" value="1"/>
</dbReference>
<dbReference type="GO" id="GO:0009328">
    <property type="term" value="C:phenylalanine-tRNA ligase complex"/>
    <property type="evidence" value="ECO:0007669"/>
    <property type="project" value="TreeGrafter"/>
</dbReference>
<protein>
    <recommendedName>
        <fullName evidence="15">Phenylalanine--tRNA ligase beta subunit</fullName>
        <ecNumber evidence="15">6.1.1.20</ecNumber>
    </recommendedName>
    <alternativeName>
        <fullName evidence="15">Phenylalanyl-tRNA synthetase beta subunit</fullName>
        <shortName evidence="15">PheRS</shortName>
    </alternativeName>
</protein>
<reference evidence="21" key="1">
    <citation type="submission" date="2017-09" db="EMBL/GenBank/DDBJ databases">
        <authorList>
            <person name="Varghese N."/>
            <person name="Submissions S."/>
        </authorList>
    </citation>
    <scope>NUCLEOTIDE SEQUENCE [LARGE SCALE GENOMIC DNA]</scope>
    <source>
        <strain evidence="21">USBA 140</strain>
    </source>
</reference>
<dbReference type="SUPFAM" id="SSF46955">
    <property type="entry name" value="Putative DNA-binding domain"/>
    <property type="match status" value="1"/>
</dbReference>
<dbReference type="AlphaFoldDB" id="A0A286GJW7"/>
<evidence type="ECO:0000259" key="17">
    <source>
        <dbReference type="PROSITE" id="PS50886"/>
    </source>
</evidence>
<dbReference type="InterPro" id="IPR005146">
    <property type="entry name" value="B3/B4_tRNA-bd"/>
</dbReference>
<dbReference type="InterPro" id="IPR045060">
    <property type="entry name" value="Phe-tRNA-ligase_IIc_bsu"/>
</dbReference>
<dbReference type="GO" id="GO:0000287">
    <property type="term" value="F:magnesium ion binding"/>
    <property type="evidence" value="ECO:0007669"/>
    <property type="project" value="UniProtKB-UniRule"/>
</dbReference>
<evidence type="ECO:0000256" key="12">
    <source>
        <dbReference type="ARBA" id="ARBA00022917"/>
    </source>
</evidence>
<dbReference type="Gene3D" id="2.40.50.140">
    <property type="entry name" value="Nucleic acid-binding proteins"/>
    <property type="match status" value="1"/>
</dbReference>
<dbReference type="HAMAP" id="MF_00283">
    <property type="entry name" value="Phe_tRNA_synth_beta1"/>
    <property type="match status" value="1"/>
</dbReference>
<dbReference type="Gene3D" id="3.30.930.10">
    <property type="entry name" value="Bira Bifunctional Protein, Domain 2"/>
    <property type="match status" value="1"/>
</dbReference>
<dbReference type="Pfam" id="PF17759">
    <property type="entry name" value="tRNA_synthFbeta"/>
    <property type="match status" value="1"/>
</dbReference>
<dbReference type="CDD" id="cd02796">
    <property type="entry name" value="tRNA_bind_bactPheRS"/>
    <property type="match status" value="1"/>
</dbReference>
<evidence type="ECO:0000256" key="7">
    <source>
        <dbReference type="ARBA" id="ARBA00022723"/>
    </source>
</evidence>
<dbReference type="NCBIfam" id="NF045760">
    <property type="entry name" value="YtpR"/>
    <property type="match status" value="1"/>
</dbReference>
<feature type="binding site" evidence="15">
    <location>
        <position position="456"/>
    </location>
    <ligand>
        <name>Mg(2+)</name>
        <dbReference type="ChEBI" id="CHEBI:18420"/>
        <note>shared with alpha subunit</note>
    </ligand>
</feature>
<evidence type="ECO:0000256" key="2">
    <source>
        <dbReference type="ARBA" id="ARBA00008653"/>
    </source>
</evidence>
<dbReference type="Pfam" id="PF03147">
    <property type="entry name" value="FDX-ACB"/>
    <property type="match status" value="1"/>
</dbReference>
<keyword evidence="7 15" id="KW-0479">Metal-binding</keyword>
<dbReference type="InterPro" id="IPR045864">
    <property type="entry name" value="aa-tRNA-synth_II/BPL/LPL"/>
</dbReference>
<dbReference type="EMBL" id="OCNJ01000004">
    <property type="protein sequence ID" value="SOD95284.1"/>
    <property type="molecule type" value="Genomic_DNA"/>
</dbReference>
<dbReference type="Gene3D" id="3.50.40.10">
    <property type="entry name" value="Phenylalanyl-trna Synthetase, Chain B, domain 3"/>
    <property type="match status" value="1"/>
</dbReference>
<evidence type="ECO:0000256" key="5">
    <source>
        <dbReference type="ARBA" id="ARBA00022555"/>
    </source>
</evidence>
<evidence type="ECO:0000313" key="20">
    <source>
        <dbReference type="EMBL" id="SOD95284.1"/>
    </source>
</evidence>
<comment type="subunit">
    <text evidence="3 15">Tetramer of two alpha and two beta subunits.</text>
</comment>
<dbReference type="SUPFAM" id="SSF54991">
    <property type="entry name" value="Anticodon-binding domain of PheRS"/>
    <property type="match status" value="1"/>
</dbReference>
<evidence type="ECO:0000259" key="19">
    <source>
        <dbReference type="PROSITE" id="PS51483"/>
    </source>
</evidence>
<dbReference type="SMART" id="SM00896">
    <property type="entry name" value="FDX-ACB"/>
    <property type="match status" value="1"/>
</dbReference>
<sequence length="797" mass="85085">MKFTLSWLKDHLETDAPLDVIVEKLTAVGLEVEEVHDPAKDLAPFIVGHVVEAGPHPNADRLKVCRVDTGAEQIQVVCGAPNARQGLKVALARPGDRIPDSGDVLKKGKIRDVESQGMMCSWRELGLGSDHTGIIELPEDAPVGAKLTSVVDLDPVIEVAITPNRMDCLGVRGIARDLAAAGLGTLKPLDEPAIPGRYPSPVGVVLEHDGCPMFVGRHVRGVKNGDSPEWLKKRLEAVGLRPISALVDITNYVTVDRGRPLHVFDAAKLSGSVRARPGRPGETLLALNGKTYELDAEMVVIADDARALGLGGIMGGEDEGATAETTDVFIESALFDAVTVANTGRRLAIDSDARYRFERGVDPQSAVWGCELATRLILELCGGEPSELVVAGAPPSGPGAISVRPERVAALGGVDLPKARIVEILRALAFTVEETADGTLSVLPPSWRLDVTEEHDVVEEVIRIHGYDNIPALPLPRSPMPPVVLTPRQRQREFARRTLATRGMMETVTWSFMARAQADLFGFGDDALVLSNPISSDLDAMRPSVLPNLIQAAGRNAARGYPDVALFEVGPDFQDDTAKGQRLVAAGVRAGRTGPRNWVQAPRAVDAFDAKADALAALEAAGCPVDNIQVTTDAPGWYHPGRSGALRLGPTVLAWFGEIHPRVLKGLDVKGTVVGFEVFLEAVPQPKTKGASAGKTRPLLRPSPFQPVERDFAFVVDAAVPAEKLIRAAKGADRKLIGEVRVFDVYQGDNVGEGKKSLALSVTLQPQDRTLTDEDLEKLQAAVVAAVEKATGGTLRA</sequence>
<dbReference type="InterPro" id="IPR041616">
    <property type="entry name" value="PheRS_beta_core"/>
</dbReference>
<feature type="binding site" evidence="15">
    <location>
        <position position="460"/>
    </location>
    <ligand>
        <name>Mg(2+)</name>
        <dbReference type="ChEBI" id="CHEBI:18420"/>
        <note>shared with alpha subunit</note>
    </ligand>
</feature>
<feature type="domain" description="B5" evidence="19">
    <location>
        <begin position="396"/>
        <end position="472"/>
    </location>
</feature>
<keyword evidence="13 15" id="KW-0030">Aminoacyl-tRNA synthetase</keyword>
<evidence type="ECO:0000256" key="14">
    <source>
        <dbReference type="ARBA" id="ARBA00049255"/>
    </source>
</evidence>
<keyword evidence="4 15" id="KW-0963">Cytoplasm</keyword>
<dbReference type="GO" id="GO:0000049">
    <property type="term" value="F:tRNA binding"/>
    <property type="evidence" value="ECO:0007669"/>
    <property type="project" value="UniProtKB-UniRule"/>
</dbReference>
<dbReference type="InterPro" id="IPR012340">
    <property type="entry name" value="NA-bd_OB-fold"/>
</dbReference>
<dbReference type="GO" id="GO:0004826">
    <property type="term" value="F:phenylalanine-tRNA ligase activity"/>
    <property type="evidence" value="ECO:0007669"/>
    <property type="project" value="UniProtKB-UniRule"/>
</dbReference>
<evidence type="ECO:0000256" key="3">
    <source>
        <dbReference type="ARBA" id="ARBA00011209"/>
    </source>
</evidence>
<dbReference type="SMART" id="SM00873">
    <property type="entry name" value="B3_4"/>
    <property type="match status" value="1"/>
</dbReference>
<keyword evidence="9 15" id="KW-0067">ATP-binding</keyword>